<feature type="signal peptide" evidence="2">
    <location>
        <begin position="1"/>
        <end position="20"/>
    </location>
</feature>
<sequence>MKFIVTAMALIATIATSATATAYETAIITSTTSLNGCINMANAISPGVEVLSTSFRTITISDIISPAIRGVTPTPTGSMSLAFSPIEKDNSAPTKTEDDGPSPTDTKIDPEDEDEDFTYFEDEEPADPDDEDPADPEDEDSTDIDDEVLSRINVKGIPSALKDLSSIWETATDGVLSIWSSLTEEGASATMSPDTKSISQGITHSSAATLVETSFLGDTTVFISSAAAMTFASAPSTSASAHKAHRVSAIATTKLSNDATVPSMVGLTCVLSVLAASVFNLV</sequence>
<dbReference type="EMBL" id="KL584754">
    <property type="protein sequence ID" value="KEQ97300.1"/>
    <property type="molecule type" value="Genomic_DNA"/>
</dbReference>
<organism evidence="3 4">
    <name type="scientific">Aureobasidium subglaciale (strain EXF-2481)</name>
    <name type="common">Aureobasidium pullulans var. subglaciale</name>
    <dbReference type="NCBI Taxonomy" id="1043005"/>
    <lineage>
        <taxon>Eukaryota</taxon>
        <taxon>Fungi</taxon>
        <taxon>Dikarya</taxon>
        <taxon>Ascomycota</taxon>
        <taxon>Pezizomycotina</taxon>
        <taxon>Dothideomycetes</taxon>
        <taxon>Dothideomycetidae</taxon>
        <taxon>Dothideales</taxon>
        <taxon>Saccotheciaceae</taxon>
        <taxon>Aureobasidium</taxon>
    </lineage>
</organism>
<dbReference type="HOGENOM" id="CLU_986900_0_0_1"/>
<feature type="chain" id="PRO_5001703220" evidence="2">
    <location>
        <begin position="21"/>
        <end position="282"/>
    </location>
</feature>
<feature type="compositionally biased region" description="Acidic residues" evidence="1">
    <location>
        <begin position="110"/>
        <end position="147"/>
    </location>
</feature>
<feature type="compositionally biased region" description="Basic and acidic residues" evidence="1">
    <location>
        <begin position="86"/>
        <end position="98"/>
    </location>
</feature>
<evidence type="ECO:0000256" key="1">
    <source>
        <dbReference type="SAM" id="MobiDB-lite"/>
    </source>
</evidence>
<name>A0A074YHV9_AURSE</name>
<dbReference type="RefSeq" id="XP_013345670.1">
    <property type="nucleotide sequence ID" value="XM_013490216.1"/>
</dbReference>
<keyword evidence="2" id="KW-0732">Signal</keyword>
<gene>
    <name evidence="3" type="ORF">AUEXF2481DRAFT_3129</name>
</gene>
<dbReference type="AlphaFoldDB" id="A0A074YHV9"/>
<dbReference type="Proteomes" id="UP000030641">
    <property type="component" value="Unassembled WGS sequence"/>
</dbReference>
<protein>
    <submittedName>
        <fullName evidence="3">Uncharacterized protein</fullName>
    </submittedName>
</protein>
<proteinExistence type="predicted"/>
<evidence type="ECO:0000313" key="4">
    <source>
        <dbReference type="Proteomes" id="UP000030641"/>
    </source>
</evidence>
<evidence type="ECO:0000256" key="2">
    <source>
        <dbReference type="SAM" id="SignalP"/>
    </source>
</evidence>
<reference evidence="3 4" key="1">
    <citation type="journal article" date="2014" name="BMC Genomics">
        <title>Genome sequencing of four Aureobasidium pullulans varieties: biotechnological potential, stress tolerance, and description of new species.</title>
        <authorList>
            <person name="Gostin Ar C."/>
            <person name="Ohm R.A."/>
            <person name="Kogej T."/>
            <person name="Sonjak S."/>
            <person name="Turk M."/>
            <person name="Zajc J."/>
            <person name="Zalar P."/>
            <person name="Grube M."/>
            <person name="Sun H."/>
            <person name="Han J."/>
            <person name="Sharma A."/>
            <person name="Chiniquy J."/>
            <person name="Ngan C.Y."/>
            <person name="Lipzen A."/>
            <person name="Barry K."/>
            <person name="Grigoriev I.V."/>
            <person name="Gunde-Cimerman N."/>
        </authorList>
    </citation>
    <scope>NUCLEOTIDE SEQUENCE [LARGE SCALE GENOMIC DNA]</scope>
    <source>
        <strain evidence="3 4">EXF-2481</strain>
    </source>
</reference>
<dbReference type="InParanoid" id="A0A074YHV9"/>
<accession>A0A074YHV9</accession>
<keyword evidence="4" id="KW-1185">Reference proteome</keyword>
<feature type="region of interest" description="Disordered" evidence="1">
    <location>
        <begin position="70"/>
        <end position="147"/>
    </location>
</feature>
<dbReference type="GeneID" id="25364397"/>
<dbReference type="OrthoDB" id="3936458at2759"/>
<evidence type="ECO:0000313" key="3">
    <source>
        <dbReference type="EMBL" id="KEQ97300.1"/>
    </source>
</evidence>